<feature type="domain" description="TF-B3" evidence="6">
    <location>
        <begin position="311"/>
        <end position="387"/>
    </location>
</feature>
<evidence type="ECO:0000313" key="7">
    <source>
        <dbReference type="EMBL" id="CAK9237093.1"/>
    </source>
</evidence>
<dbReference type="EMBL" id="OZ019901">
    <property type="protein sequence ID" value="CAK9237093.1"/>
    <property type="molecule type" value="Genomic_DNA"/>
</dbReference>
<dbReference type="InterPro" id="IPR044837">
    <property type="entry name" value="REM16-like"/>
</dbReference>
<keyword evidence="3" id="KW-0804">Transcription</keyword>
<keyword evidence="2" id="KW-0238">DNA-binding</keyword>
<name>A0ABP0V4Q6_9BRYO</name>
<dbReference type="SMART" id="SM01019">
    <property type="entry name" value="B3"/>
    <property type="match status" value="2"/>
</dbReference>
<dbReference type="PANTHER" id="PTHR31391:SF4">
    <property type="entry name" value="B3 DOMAIN-CONTAINING PROTEIN OS03G0184500"/>
    <property type="match status" value="1"/>
</dbReference>
<protein>
    <recommendedName>
        <fullName evidence="6">TF-B3 domain-containing protein</fullName>
    </recommendedName>
</protein>
<dbReference type="InterPro" id="IPR003340">
    <property type="entry name" value="B3_DNA-bd"/>
</dbReference>
<dbReference type="Pfam" id="PF02362">
    <property type="entry name" value="B3"/>
    <property type="match status" value="2"/>
</dbReference>
<evidence type="ECO:0000256" key="5">
    <source>
        <dbReference type="SAM" id="MobiDB-lite"/>
    </source>
</evidence>
<feature type="compositionally biased region" description="Basic and acidic residues" evidence="5">
    <location>
        <begin position="136"/>
        <end position="156"/>
    </location>
</feature>
<feature type="region of interest" description="Disordered" evidence="5">
    <location>
        <begin position="132"/>
        <end position="159"/>
    </location>
</feature>
<keyword evidence="8" id="KW-1185">Reference proteome</keyword>
<feature type="compositionally biased region" description="Basic and acidic residues" evidence="5">
    <location>
        <begin position="204"/>
        <end position="214"/>
    </location>
</feature>
<evidence type="ECO:0000256" key="4">
    <source>
        <dbReference type="ARBA" id="ARBA00023242"/>
    </source>
</evidence>
<evidence type="ECO:0000313" key="8">
    <source>
        <dbReference type="Proteomes" id="UP001497512"/>
    </source>
</evidence>
<feature type="domain" description="TF-B3" evidence="6">
    <location>
        <begin position="26"/>
        <end position="123"/>
    </location>
</feature>
<sequence>MFAMHGMKHQLKAAMNTSISNGAVFFVSRIGKCSVKPPFQHIFPPYFIETIGARKRKLKDEMVLEVEQSGVRWKTSILRSRSCTRIGKGWRQFVEGNGLEYGDRLLFTLVRVNRFVVQLFDASGRKKKIRQRKKRTLELSRDKKELSGDGKEEEKQQQQLDSLLNAAAATAAASGRKKKQLNELGGSRKKYLGSLRSRQHTEKRRKEEVEEQLGKKKTKTKVSRVHEVEYLSKRRTVTDEERGKAMIAARRCAGALCNPSFQIRMRDSAVYRRYLLEIPTAFLLDSKLLLQLPPSSSDSSSGRCTTKISWVALVDCDNNAWEVICRRGQKQHQNQLLLSPAGWARFARDHFLEEGDECIFELQQQQQEEHNKTDNSSSCSVVLATFRVHIFRVLEIQNLSSKAITGSNPSSKD</sequence>
<feature type="region of interest" description="Disordered" evidence="5">
    <location>
        <begin position="189"/>
        <end position="218"/>
    </location>
</feature>
<dbReference type="PROSITE" id="PS50863">
    <property type="entry name" value="B3"/>
    <property type="match status" value="2"/>
</dbReference>
<dbReference type="Proteomes" id="UP001497512">
    <property type="component" value="Chromosome 9"/>
</dbReference>
<keyword evidence="1" id="KW-0805">Transcription regulation</keyword>
<dbReference type="InterPro" id="IPR015300">
    <property type="entry name" value="DNA-bd_pseudobarrel_sf"/>
</dbReference>
<proteinExistence type="predicted"/>
<feature type="compositionally biased region" description="Basic residues" evidence="5">
    <location>
        <begin position="189"/>
        <end position="203"/>
    </location>
</feature>
<gene>
    <name evidence="7" type="ORF">CSSPTR1EN2_LOCUS23493</name>
</gene>
<evidence type="ECO:0000256" key="1">
    <source>
        <dbReference type="ARBA" id="ARBA00023015"/>
    </source>
</evidence>
<reference evidence="7" key="1">
    <citation type="submission" date="2024-02" db="EMBL/GenBank/DDBJ databases">
        <authorList>
            <consortium name="ELIXIR-Norway"/>
            <consortium name="Elixir Norway"/>
        </authorList>
    </citation>
    <scope>NUCLEOTIDE SEQUENCE</scope>
</reference>
<keyword evidence="4" id="KW-0539">Nucleus</keyword>
<accession>A0ABP0V4Q6</accession>
<evidence type="ECO:0000256" key="3">
    <source>
        <dbReference type="ARBA" id="ARBA00023163"/>
    </source>
</evidence>
<evidence type="ECO:0000259" key="6">
    <source>
        <dbReference type="PROSITE" id="PS50863"/>
    </source>
</evidence>
<organism evidence="7 8">
    <name type="scientific">Sphagnum troendelagicum</name>
    <dbReference type="NCBI Taxonomy" id="128251"/>
    <lineage>
        <taxon>Eukaryota</taxon>
        <taxon>Viridiplantae</taxon>
        <taxon>Streptophyta</taxon>
        <taxon>Embryophyta</taxon>
        <taxon>Bryophyta</taxon>
        <taxon>Sphagnophytina</taxon>
        <taxon>Sphagnopsida</taxon>
        <taxon>Sphagnales</taxon>
        <taxon>Sphagnaceae</taxon>
        <taxon>Sphagnum</taxon>
    </lineage>
</organism>
<dbReference type="Gene3D" id="2.40.330.10">
    <property type="entry name" value="DNA-binding pseudobarrel domain"/>
    <property type="match status" value="2"/>
</dbReference>
<dbReference type="SUPFAM" id="SSF101936">
    <property type="entry name" value="DNA-binding pseudobarrel domain"/>
    <property type="match status" value="2"/>
</dbReference>
<dbReference type="PANTHER" id="PTHR31391">
    <property type="entry name" value="B3 DOMAIN-CONTAINING PROTEIN OS11G0197600-RELATED"/>
    <property type="match status" value="1"/>
</dbReference>
<dbReference type="CDD" id="cd10017">
    <property type="entry name" value="B3_DNA"/>
    <property type="match status" value="2"/>
</dbReference>
<evidence type="ECO:0000256" key="2">
    <source>
        <dbReference type="ARBA" id="ARBA00023125"/>
    </source>
</evidence>